<reference evidence="3 4" key="1">
    <citation type="submission" date="2023-07" db="EMBL/GenBank/DDBJ databases">
        <title>Sorghum-associated microbial communities from plants grown in Nebraska, USA.</title>
        <authorList>
            <person name="Schachtman D."/>
        </authorList>
    </citation>
    <scope>NUCLEOTIDE SEQUENCE [LARGE SCALE GENOMIC DNA]</scope>
    <source>
        <strain evidence="3 4">584</strain>
    </source>
</reference>
<dbReference type="CDD" id="cd03819">
    <property type="entry name" value="GT4_WavL-like"/>
    <property type="match status" value="1"/>
</dbReference>
<dbReference type="SUPFAM" id="SSF53756">
    <property type="entry name" value="UDP-Glycosyltransferase/glycogen phosphorylase"/>
    <property type="match status" value="1"/>
</dbReference>
<organism evidence="3 4">
    <name type="scientific">Inquilinus ginsengisoli</name>
    <dbReference type="NCBI Taxonomy" id="363840"/>
    <lineage>
        <taxon>Bacteria</taxon>
        <taxon>Pseudomonadati</taxon>
        <taxon>Pseudomonadota</taxon>
        <taxon>Alphaproteobacteria</taxon>
        <taxon>Rhodospirillales</taxon>
        <taxon>Rhodospirillaceae</taxon>
        <taxon>Inquilinus</taxon>
    </lineage>
</organism>
<dbReference type="RefSeq" id="WP_309795745.1">
    <property type="nucleotide sequence ID" value="NZ_JAVDPW010000006.1"/>
</dbReference>
<dbReference type="PANTHER" id="PTHR12526">
    <property type="entry name" value="GLYCOSYLTRANSFERASE"/>
    <property type="match status" value="1"/>
</dbReference>
<name>A0ABU1JQL6_9PROT</name>
<evidence type="ECO:0000259" key="2">
    <source>
        <dbReference type="Pfam" id="PF13439"/>
    </source>
</evidence>
<keyword evidence="4" id="KW-1185">Reference proteome</keyword>
<feature type="domain" description="Glycosyltransferase subfamily 4-like N-terminal" evidence="2">
    <location>
        <begin position="36"/>
        <end position="190"/>
    </location>
</feature>
<dbReference type="Pfam" id="PF00534">
    <property type="entry name" value="Glycos_transf_1"/>
    <property type="match status" value="1"/>
</dbReference>
<evidence type="ECO:0000313" key="4">
    <source>
        <dbReference type="Proteomes" id="UP001262410"/>
    </source>
</evidence>
<feature type="domain" description="Glycosyl transferase family 1" evidence="1">
    <location>
        <begin position="207"/>
        <end position="371"/>
    </location>
</feature>
<evidence type="ECO:0000259" key="1">
    <source>
        <dbReference type="Pfam" id="PF00534"/>
    </source>
</evidence>
<dbReference type="Gene3D" id="3.40.50.2000">
    <property type="entry name" value="Glycogen Phosphorylase B"/>
    <property type="match status" value="2"/>
</dbReference>
<proteinExistence type="predicted"/>
<dbReference type="Pfam" id="PF13439">
    <property type="entry name" value="Glyco_transf_4"/>
    <property type="match status" value="1"/>
</dbReference>
<dbReference type="InterPro" id="IPR001296">
    <property type="entry name" value="Glyco_trans_1"/>
</dbReference>
<dbReference type="PANTHER" id="PTHR12526:SF638">
    <property type="entry name" value="SPORE COAT PROTEIN SA"/>
    <property type="match status" value="1"/>
</dbReference>
<dbReference type="Proteomes" id="UP001262410">
    <property type="component" value="Unassembled WGS sequence"/>
</dbReference>
<comment type="caution">
    <text evidence="3">The sequence shown here is derived from an EMBL/GenBank/DDBJ whole genome shotgun (WGS) entry which is preliminary data.</text>
</comment>
<sequence length="403" mass="42868">MTVNLLPQDDAADQGSEPVDLHGRTILQVLPALGTGGAERGCVDVAAAIEAAGGKALVASAGGAMLRDLARTGADHITLPLGGKNPLTIWRNIRRLEAVIRERGVDLVHARSRAPAWSAQAACRRAGIPFVTTVHAPYNQHSAAKRLYNSIMVRGDRVIAISDFIARHIVETYGADPARIRTIPRGVDLRQFAIEAVSAQRIITLARAWRAPDDRPIVLMPGRLSRWKGQAVVIDALARLGRRDLHCLIVGSDQGRTGYRKELIDRIAAKGLNGVVQLVDHCDDMPAAYMLSDVVVHASTDPEGFGRVVVEAMALGRPVIATDIGAPPELVVEGETGWLVPPADPDALAAAIDQALSLTPEARSRMAEQAIATVAGQYTKEAMTAATLRVYQELLGAPAPSGG</sequence>
<protein>
    <submittedName>
        <fullName evidence="3">Glycosyltransferase involved in cell wall biosynthesis</fullName>
    </submittedName>
</protein>
<evidence type="ECO:0000313" key="3">
    <source>
        <dbReference type="EMBL" id="MDR6290920.1"/>
    </source>
</evidence>
<gene>
    <name evidence="3" type="ORF">E9232_003446</name>
</gene>
<dbReference type="InterPro" id="IPR028098">
    <property type="entry name" value="Glyco_trans_4-like_N"/>
</dbReference>
<dbReference type="EMBL" id="JAVDPW010000006">
    <property type="protein sequence ID" value="MDR6290920.1"/>
    <property type="molecule type" value="Genomic_DNA"/>
</dbReference>
<accession>A0ABU1JQL6</accession>